<feature type="transmembrane region" description="Helical" evidence="1">
    <location>
        <begin position="6"/>
        <end position="28"/>
    </location>
</feature>
<dbReference type="RefSeq" id="WP_382394810.1">
    <property type="nucleotide sequence ID" value="NZ_JBHTCQ010000002.1"/>
</dbReference>
<dbReference type="NCBIfam" id="NF033493">
    <property type="entry name" value="MetS_like_NSS"/>
    <property type="match status" value="1"/>
</dbReference>
<dbReference type="InterPro" id="IPR031596">
    <property type="entry name" value="MaAIMP_sms"/>
</dbReference>
<evidence type="ECO:0000256" key="1">
    <source>
        <dbReference type="SAM" id="Phobius"/>
    </source>
</evidence>
<reference evidence="3" key="1">
    <citation type="journal article" date="2019" name="Int. J. Syst. Evol. Microbiol.">
        <title>The Global Catalogue of Microorganisms (GCM) 10K type strain sequencing project: providing services to taxonomists for standard genome sequencing and annotation.</title>
        <authorList>
            <consortium name="The Broad Institute Genomics Platform"/>
            <consortium name="The Broad Institute Genome Sequencing Center for Infectious Disease"/>
            <person name="Wu L."/>
            <person name="Ma J."/>
        </authorList>
    </citation>
    <scope>NUCLEOTIDE SEQUENCE [LARGE SCALE GENOMIC DNA]</scope>
    <source>
        <strain evidence="3">JCM 1490</strain>
    </source>
</reference>
<gene>
    <name evidence="2" type="ORF">ACFQQL_12455</name>
</gene>
<keyword evidence="1" id="KW-0472">Membrane</keyword>
<name>A0ABW2QB21_9MICO</name>
<dbReference type="Proteomes" id="UP001596455">
    <property type="component" value="Unassembled WGS sequence"/>
</dbReference>
<evidence type="ECO:0000313" key="3">
    <source>
        <dbReference type="Proteomes" id="UP001596455"/>
    </source>
</evidence>
<dbReference type="Pfam" id="PF16951">
    <property type="entry name" value="MaAIMP_sms"/>
    <property type="match status" value="1"/>
</dbReference>
<organism evidence="2 3">
    <name type="scientific">Georgenia alba</name>
    <dbReference type="NCBI Taxonomy" id="2233858"/>
    <lineage>
        <taxon>Bacteria</taxon>
        <taxon>Bacillati</taxon>
        <taxon>Actinomycetota</taxon>
        <taxon>Actinomycetes</taxon>
        <taxon>Micrococcales</taxon>
        <taxon>Bogoriellaceae</taxon>
        <taxon>Georgenia</taxon>
    </lineage>
</organism>
<sequence length="50" mass="5209">MSAVAIVMMLVAMVVVWGGLATAVVFLLRNPGHYDDESFSSEDPAGEAPG</sequence>
<keyword evidence="1" id="KW-1133">Transmembrane helix</keyword>
<keyword evidence="3" id="KW-1185">Reference proteome</keyword>
<proteinExistence type="predicted"/>
<dbReference type="EMBL" id="JBHTCQ010000002">
    <property type="protein sequence ID" value="MFC7405927.1"/>
    <property type="molecule type" value="Genomic_DNA"/>
</dbReference>
<accession>A0ABW2QB21</accession>
<keyword evidence="1" id="KW-0812">Transmembrane</keyword>
<comment type="caution">
    <text evidence="2">The sequence shown here is derived from an EMBL/GenBank/DDBJ whole genome shotgun (WGS) entry which is preliminary data.</text>
</comment>
<evidence type="ECO:0000313" key="2">
    <source>
        <dbReference type="EMBL" id="MFC7405927.1"/>
    </source>
</evidence>
<protein>
    <submittedName>
        <fullName evidence="2">Methionine/alanine import family NSS transporter small subunit</fullName>
    </submittedName>
</protein>